<dbReference type="RefSeq" id="WP_123696145.1">
    <property type="nucleotide sequence ID" value="NZ_RKHJ01000001.1"/>
</dbReference>
<sequence>MRNPFSAIVNWVAALLASGSGAPHPIVSTDRARKPQTSRKRQPSRKPKPKPKPKPSRKPKRRRR</sequence>
<evidence type="ECO:0000256" key="1">
    <source>
        <dbReference type="SAM" id="MobiDB-lite"/>
    </source>
</evidence>
<keyword evidence="3" id="KW-1185">Reference proteome</keyword>
<proteinExistence type="predicted"/>
<dbReference type="OrthoDB" id="5126489at2"/>
<dbReference type="Proteomes" id="UP000275456">
    <property type="component" value="Unassembled WGS sequence"/>
</dbReference>
<protein>
    <submittedName>
        <fullName evidence="2">Uncharacterized protein</fullName>
    </submittedName>
</protein>
<reference evidence="2 3" key="1">
    <citation type="submission" date="2018-11" db="EMBL/GenBank/DDBJ databases">
        <title>Sequencing the genomes of 1000 actinobacteria strains.</title>
        <authorList>
            <person name="Klenk H.-P."/>
        </authorList>
    </citation>
    <scope>NUCLEOTIDE SEQUENCE [LARGE SCALE GENOMIC DNA]</scope>
    <source>
        <strain evidence="2 3">DSM 9580</strain>
    </source>
</reference>
<accession>A0A3N2AQL4</accession>
<dbReference type="EMBL" id="RKHJ01000001">
    <property type="protein sequence ID" value="ROR65002.1"/>
    <property type="molecule type" value="Genomic_DNA"/>
</dbReference>
<dbReference type="AlphaFoldDB" id="A0A3N2AQL4"/>
<comment type="caution">
    <text evidence="2">The sequence shown here is derived from an EMBL/GenBank/DDBJ whole genome shotgun (WGS) entry which is preliminary data.</text>
</comment>
<evidence type="ECO:0000313" key="2">
    <source>
        <dbReference type="EMBL" id="ROR65002.1"/>
    </source>
</evidence>
<evidence type="ECO:0000313" key="3">
    <source>
        <dbReference type="Proteomes" id="UP000275456"/>
    </source>
</evidence>
<feature type="region of interest" description="Disordered" evidence="1">
    <location>
        <begin position="18"/>
        <end position="64"/>
    </location>
</feature>
<gene>
    <name evidence="2" type="ORF">EDD26_0356</name>
</gene>
<organism evidence="2 3">
    <name type="scientific">Agrococcus jenensis</name>
    <dbReference type="NCBI Taxonomy" id="46353"/>
    <lineage>
        <taxon>Bacteria</taxon>
        <taxon>Bacillati</taxon>
        <taxon>Actinomycetota</taxon>
        <taxon>Actinomycetes</taxon>
        <taxon>Micrococcales</taxon>
        <taxon>Microbacteriaceae</taxon>
        <taxon>Agrococcus</taxon>
    </lineage>
</organism>
<feature type="compositionally biased region" description="Basic residues" evidence="1">
    <location>
        <begin position="34"/>
        <end position="64"/>
    </location>
</feature>
<name>A0A3N2AQL4_9MICO</name>